<reference evidence="5" key="1">
    <citation type="journal article" date="2019" name="Int. J. Syst. Evol. Microbiol.">
        <title>The Global Catalogue of Microorganisms (GCM) 10K type strain sequencing project: providing services to taxonomists for standard genome sequencing and annotation.</title>
        <authorList>
            <consortium name="The Broad Institute Genomics Platform"/>
            <consortium name="The Broad Institute Genome Sequencing Center for Infectious Disease"/>
            <person name="Wu L."/>
            <person name="Ma J."/>
        </authorList>
    </citation>
    <scope>NUCLEOTIDE SEQUENCE [LARGE SCALE GENOMIC DNA]</scope>
    <source>
        <strain evidence="5">NBRC 102122</strain>
    </source>
</reference>
<gene>
    <name evidence="4" type="ORF">GCM10007923_41300</name>
</gene>
<keyword evidence="2" id="KW-0456">Lyase</keyword>
<dbReference type="EMBL" id="BSOP01000034">
    <property type="protein sequence ID" value="GLR52915.1"/>
    <property type="molecule type" value="Genomic_DNA"/>
</dbReference>
<dbReference type="Pfam" id="PF00596">
    <property type="entry name" value="Aldolase_II"/>
    <property type="match status" value="1"/>
</dbReference>
<evidence type="ECO:0000256" key="1">
    <source>
        <dbReference type="ARBA" id="ARBA00022723"/>
    </source>
</evidence>
<proteinExistence type="predicted"/>
<evidence type="ECO:0000313" key="4">
    <source>
        <dbReference type="EMBL" id="GLR52915.1"/>
    </source>
</evidence>
<name>A0ABQ5ZJD4_9HYPH</name>
<evidence type="ECO:0000313" key="5">
    <source>
        <dbReference type="Proteomes" id="UP001156702"/>
    </source>
</evidence>
<protein>
    <submittedName>
        <fullName evidence="4">Class II aldolase</fullName>
    </submittedName>
</protein>
<feature type="domain" description="Class II aldolase/adducin N-terminal" evidence="3">
    <location>
        <begin position="3"/>
        <end position="182"/>
    </location>
</feature>
<dbReference type="InterPro" id="IPR050197">
    <property type="entry name" value="Aldolase_class_II_sugar_metab"/>
</dbReference>
<dbReference type="SMART" id="SM01007">
    <property type="entry name" value="Aldolase_II"/>
    <property type="match status" value="1"/>
</dbReference>
<sequence>MRQEFCAQGAALAAQGHARGGSGNISARLASGGFLISPSGYALGSLQPDDLSLCDDAGTHRSGPPPSKELPLHLALYRSRPKTGAIVHLHTPHATAWSMVDGIDPDNALPAVTPYAVMRLGAVALLPFAVPGDPVLGDWISGRALRHSAFLLANHGSVVAARTLKDAAFAAEELEETARLCLILRTIPHHGLTPNQVEAIETHYGDRFR</sequence>
<evidence type="ECO:0000259" key="3">
    <source>
        <dbReference type="SMART" id="SM01007"/>
    </source>
</evidence>
<keyword evidence="5" id="KW-1185">Reference proteome</keyword>
<dbReference type="SUPFAM" id="SSF53639">
    <property type="entry name" value="AraD/HMP-PK domain-like"/>
    <property type="match status" value="1"/>
</dbReference>
<accession>A0ABQ5ZJD4</accession>
<dbReference type="NCBIfam" id="NF006000">
    <property type="entry name" value="PRK08130.1"/>
    <property type="match status" value="1"/>
</dbReference>
<dbReference type="Proteomes" id="UP001156702">
    <property type="component" value="Unassembled WGS sequence"/>
</dbReference>
<keyword evidence="1" id="KW-0479">Metal-binding</keyword>
<dbReference type="InterPro" id="IPR001303">
    <property type="entry name" value="Aldolase_II/adducin_N"/>
</dbReference>
<evidence type="ECO:0000256" key="2">
    <source>
        <dbReference type="ARBA" id="ARBA00023239"/>
    </source>
</evidence>
<dbReference type="Gene3D" id="3.40.225.10">
    <property type="entry name" value="Class II aldolase/adducin N-terminal domain"/>
    <property type="match status" value="1"/>
</dbReference>
<dbReference type="PANTHER" id="PTHR22789">
    <property type="entry name" value="FUCULOSE PHOSPHATE ALDOLASE"/>
    <property type="match status" value="1"/>
</dbReference>
<organism evidence="4 5">
    <name type="scientific">Shinella yambaruensis</name>
    <dbReference type="NCBI Taxonomy" id="415996"/>
    <lineage>
        <taxon>Bacteria</taxon>
        <taxon>Pseudomonadati</taxon>
        <taxon>Pseudomonadota</taxon>
        <taxon>Alphaproteobacteria</taxon>
        <taxon>Hyphomicrobiales</taxon>
        <taxon>Rhizobiaceae</taxon>
        <taxon>Shinella</taxon>
    </lineage>
</organism>
<comment type="caution">
    <text evidence="4">The sequence shown here is derived from an EMBL/GenBank/DDBJ whole genome shotgun (WGS) entry which is preliminary data.</text>
</comment>
<dbReference type="PANTHER" id="PTHR22789:SF0">
    <property type="entry name" value="3-OXO-TETRONATE 4-PHOSPHATE DECARBOXYLASE-RELATED"/>
    <property type="match status" value="1"/>
</dbReference>
<dbReference type="InterPro" id="IPR036409">
    <property type="entry name" value="Aldolase_II/adducin_N_sf"/>
</dbReference>